<name>F4PR26_CACFS</name>
<feature type="compositionally biased region" description="Low complexity" evidence="4">
    <location>
        <begin position="76"/>
        <end position="86"/>
    </location>
</feature>
<evidence type="ECO:0000256" key="3">
    <source>
        <dbReference type="ARBA" id="ARBA00029509"/>
    </source>
</evidence>
<dbReference type="GeneID" id="14873347"/>
<dbReference type="InterPro" id="IPR019354">
    <property type="entry name" value="SMG8-like"/>
</dbReference>
<protein>
    <recommendedName>
        <fullName evidence="3">Nonsense-mediated mRNA decay factor SMG8</fullName>
    </recommendedName>
</protein>
<dbReference type="KEGG" id="dfa:DFA_01973"/>
<dbReference type="RefSeq" id="XP_004359934.1">
    <property type="nucleotide sequence ID" value="XM_004359877.1"/>
</dbReference>
<reference evidence="6" key="1">
    <citation type="journal article" date="2011" name="Genome Res.">
        <title>Phylogeny-wide analysis of social amoeba genomes highlights ancient origins for complex intercellular communication.</title>
        <authorList>
            <person name="Heidel A.J."/>
            <person name="Lawal H.M."/>
            <person name="Felder M."/>
            <person name="Schilde C."/>
            <person name="Helps N.R."/>
            <person name="Tunggal B."/>
            <person name="Rivero F."/>
            <person name="John U."/>
            <person name="Schleicher M."/>
            <person name="Eichinger L."/>
            <person name="Platzer M."/>
            <person name="Noegel A.A."/>
            <person name="Schaap P."/>
            <person name="Gloeckner G."/>
        </authorList>
    </citation>
    <scope>NUCLEOTIDE SEQUENCE [LARGE SCALE GENOMIC DNA]</scope>
    <source>
        <strain evidence="6">SH3</strain>
    </source>
</reference>
<dbReference type="OrthoDB" id="63589at2759"/>
<comment type="similarity">
    <text evidence="1">Belongs to the SMG8 family.</text>
</comment>
<evidence type="ECO:0000256" key="2">
    <source>
        <dbReference type="ARBA" id="ARBA00023161"/>
    </source>
</evidence>
<evidence type="ECO:0000256" key="4">
    <source>
        <dbReference type="SAM" id="MobiDB-lite"/>
    </source>
</evidence>
<dbReference type="GO" id="GO:0000184">
    <property type="term" value="P:nuclear-transcribed mRNA catabolic process, nonsense-mediated decay"/>
    <property type="evidence" value="ECO:0007669"/>
    <property type="project" value="UniProtKB-KW"/>
</dbReference>
<dbReference type="PANTHER" id="PTHR13091:SF0">
    <property type="entry name" value="NONSENSE-MEDIATED MRNA DECAY FACTOR SMG8"/>
    <property type="match status" value="1"/>
</dbReference>
<feature type="compositionally biased region" description="Low complexity" evidence="4">
    <location>
        <begin position="38"/>
        <end position="59"/>
    </location>
</feature>
<organism evidence="5 6">
    <name type="scientific">Cavenderia fasciculata</name>
    <name type="common">Slime mold</name>
    <name type="synonym">Dictyostelium fasciculatum</name>
    <dbReference type="NCBI Taxonomy" id="261658"/>
    <lineage>
        <taxon>Eukaryota</taxon>
        <taxon>Amoebozoa</taxon>
        <taxon>Evosea</taxon>
        <taxon>Eumycetozoa</taxon>
        <taxon>Dictyostelia</taxon>
        <taxon>Acytosteliales</taxon>
        <taxon>Cavenderiaceae</taxon>
        <taxon>Cavenderia</taxon>
    </lineage>
</organism>
<dbReference type="PANTHER" id="PTHR13091">
    <property type="entry name" value="AMPLIFIED IN BREAST CANCER 2-RELATED"/>
    <property type="match status" value="1"/>
</dbReference>
<evidence type="ECO:0000313" key="6">
    <source>
        <dbReference type="Proteomes" id="UP000007797"/>
    </source>
</evidence>
<feature type="compositionally biased region" description="Basic residues" evidence="4">
    <location>
        <begin position="64"/>
        <end position="75"/>
    </location>
</feature>
<proteinExistence type="inferred from homology"/>
<keyword evidence="6" id="KW-1185">Reference proteome</keyword>
<keyword evidence="2" id="KW-0866">Nonsense-mediated mRNA decay</keyword>
<evidence type="ECO:0000313" key="5">
    <source>
        <dbReference type="EMBL" id="EGG22083.1"/>
    </source>
</evidence>
<gene>
    <name evidence="5" type="ORF">DFA_01973</name>
</gene>
<evidence type="ECO:0000256" key="1">
    <source>
        <dbReference type="ARBA" id="ARBA00006443"/>
    </source>
</evidence>
<feature type="region of interest" description="Disordered" evidence="4">
    <location>
        <begin position="1"/>
        <end position="120"/>
    </location>
</feature>
<sequence>MSNNSKTPSSSSSSSTTTSSSGERKPKSDRQHHRYVKKSSSAEKTTTTSSTTSTSSSSTEKTKSNSRSKNHHHSKQSQQPTTTTTTQVEQFNNEELSSSSSSLQDDSSYQEDQSSSIDLPPSGRVCVIGVIGDSSQGKFMFLNKLVNQSVFHKVASPSTNDDNVNLSEEPIKLEIYHDESKENVYINLNSIRDTRLLSMACQELSTLNNSTSNDIEKFFDDADYLYLKYLLFLFNTCNIIFLVFESLTIKLDYFNIFKTLKHMKQMTMPSINNILTKHNIPNDITPFLQPGRCIPILQVFLVKDLTDNYSREYHLKLEENLKKQIITLLKNNSLFTSFSHHVNTFKKDQGGSSSLSSSSLFLIEMNRPLVRLIRLYQIYNQPTSNQLIDEKGKSLSIQKHFRFYTQLMSVYESGYHNIPTACINSFKYSINNHKYKLAEYSLWEKITTSLLGGLFEQKESVLNNLKNYISIDLYFSSKICQSYFKLAIENYLEGLPPIYGSKIHQSKLQKSIQYLTLNSNGPAIDQYTNNLRIECESIWKKGRKLCEAESVTGRVCTLKTHHLPSLGSSGVAKEYSSRGSNTDIETRPHSSGYRSLATCNCGKTIKLREDVFDIEIANSTFFQQECCNQQCTLVDHSQTLLSYHSPITYQHKSYSPTFSWFALLKFASSGLKNLNNSQENFSIPNDGYFVNNESILQDWEMKRIFAIWNNTSSSPNINLQKYETGKLAFEYQCPLGHRFYEKRRSRKFFIENSSSSDLSIFYQKQLLETCTHNECEYMAQLMRVVMIPTVDLSVRPVIEIKHNDKVSSKWEFSLESECQLQNRQSYLLRLPYIYLFENINLLRNQQLQSQQQQQQQQSQQNSSQQQPSSLLYLYFHLKNINQNDQSFE</sequence>
<dbReference type="Pfam" id="PF10220">
    <property type="entry name" value="Smg8_Smg9"/>
    <property type="match status" value="3"/>
</dbReference>
<feature type="compositionally biased region" description="Low complexity" evidence="4">
    <location>
        <begin position="1"/>
        <end position="21"/>
    </location>
</feature>
<dbReference type="OMA" id="SFEYQCP"/>
<dbReference type="Proteomes" id="UP000007797">
    <property type="component" value="Unassembled WGS sequence"/>
</dbReference>
<dbReference type="EMBL" id="GL883010">
    <property type="protein sequence ID" value="EGG22083.1"/>
    <property type="molecule type" value="Genomic_DNA"/>
</dbReference>
<dbReference type="STRING" id="1054147.F4PR26"/>
<dbReference type="AlphaFoldDB" id="F4PR26"/>
<feature type="compositionally biased region" description="Low complexity" evidence="4">
    <location>
        <begin position="94"/>
        <end position="116"/>
    </location>
</feature>
<accession>F4PR26</accession>